<dbReference type="RefSeq" id="WP_115494617.1">
    <property type="nucleotide sequence ID" value="NZ_QRBE01000002.1"/>
</dbReference>
<sequence length="375" mass="40949">MHVAHANFFPAPKELDAAGVLAHWPSLADIPEAVASAGVRVSVIQAAVTRERLMRNHVDYHFIDMAPANTVEECARRYAQVLEAIHADVLHVHGLGFARHASFIAHLLPQLPILLQDHADRAPRWWRRPQWRRWYACAQGVAFTTTELARPFVGAGMFAPHTTLFSIPESSCRFTCGDQARAQAETGLYGDPCVLWVGHLSDGKDPLTVLDGIAQAVARLPGIQLWCAFGSAPLLQDVHARLAQDPSLAARVHLLGKLPHAHVERLMQSADLFVSGSHAESCGYALLEAMACGVVPVVTDIPSFRALTDDGRVGRLWPCGDATRLADALVSLARARPTRAHVRAHFDASLSFAAVGRKWAQAYGHVFDDHRRGVS</sequence>
<dbReference type="AlphaFoldDB" id="A0A370X662"/>
<dbReference type="Proteomes" id="UP000254258">
    <property type="component" value="Unassembled WGS sequence"/>
</dbReference>
<evidence type="ECO:0000313" key="2">
    <source>
        <dbReference type="Proteomes" id="UP000254258"/>
    </source>
</evidence>
<protein>
    <submittedName>
        <fullName evidence="1">Glycosyltransferase</fullName>
    </submittedName>
</protein>
<dbReference type="PANTHER" id="PTHR12526:SF637">
    <property type="entry name" value="GLYCOSYLTRANSFERASE EPSF-RELATED"/>
    <property type="match status" value="1"/>
</dbReference>
<dbReference type="SUPFAM" id="SSF53756">
    <property type="entry name" value="UDP-Glycosyltransferase/glycogen phosphorylase"/>
    <property type="match status" value="1"/>
</dbReference>
<comment type="caution">
    <text evidence="1">The sequence shown here is derived from an EMBL/GenBank/DDBJ whole genome shotgun (WGS) entry which is preliminary data.</text>
</comment>
<dbReference type="PANTHER" id="PTHR12526">
    <property type="entry name" value="GLYCOSYLTRANSFERASE"/>
    <property type="match status" value="1"/>
</dbReference>
<organism evidence="1 2">
    <name type="scientific">Dyella monticola</name>
    <dbReference type="NCBI Taxonomy" id="1927958"/>
    <lineage>
        <taxon>Bacteria</taxon>
        <taxon>Pseudomonadati</taxon>
        <taxon>Pseudomonadota</taxon>
        <taxon>Gammaproteobacteria</taxon>
        <taxon>Lysobacterales</taxon>
        <taxon>Rhodanobacteraceae</taxon>
        <taxon>Dyella</taxon>
    </lineage>
</organism>
<keyword evidence="2" id="KW-1185">Reference proteome</keyword>
<accession>A0A370X662</accession>
<gene>
    <name evidence="1" type="ORF">DWU98_05105</name>
</gene>
<reference evidence="1 2" key="1">
    <citation type="submission" date="2018-07" db="EMBL/GenBank/DDBJ databases">
        <title>Dyella monticola sp. nov. and Dyella psychrodurans sp. nov. isolated from monsoon evergreen broad-leaved forest soil of Dinghu Mountain, China.</title>
        <authorList>
            <person name="Gao Z."/>
            <person name="Qiu L."/>
        </authorList>
    </citation>
    <scope>NUCLEOTIDE SEQUENCE [LARGE SCALE GENOMIC DNA]</scope>
    <source>
        <strain evidence="1 2">4G-K06</strain>
    </source>
</reference>
<dbReference type="GO" id="GO:0016740">
    <property type="term" value="F:transferase activity"/>
    <property type="evidence" value="ECO:0007669"/>
    <property type="project" value="UniProtKB-KW"/>
</dbReference>
<dbReference type="CDD" id="cd03801">
    <property type="entry name" value="GT4_PimA-like"/>
    <property type="match status" value="1"/>
</dbReference>
<dbReference type="EMBL" id="QRBE01000002">
    <property type="protein sequence ID" value="RDS83914.1"/>
    <property type="molecule type" value="Genomic_DNA"/>
</dbReference>
<dbReference type="OrthoDB" id="9795746at2"/>
<name>A0A370X662_9GAMM</name>
<proteinExistence type="predicted"/>
<evidence type="ECO:0000313" key="1">
    <source>
        <dbReference type="EMBL" id="RDS83914.1"/>
    </source>
</evidence>
<dbReference type="Gene3D" id="3.40.50.2000">
    <property type="entry name" value="Glycogen Phosphorylase B"/>
    <property type="match status" value="2"/>
</dbReference>
<keyword evidence="1" id="KW-0808">Transferase</keyword>
<dbReference type="Pfam" id="PF13692">
    <property type="entry name" value="Glyco_trans_1_4"/>
    <property type="match status" value="1"/>
</dbReference>